<name>A0A2Z7BUY7_9LAMI</name>
<dbReference type="EMBL" id="KV001853">
    <property type="protein sequence ID" value="KZV38472.1"/>
    <property type="molecule type" value="Genomic_DNA"/>
</dbReference>
<evidence type="ECO:0000256" key="2">
    <source>
        <dbReference type="SAM" id="Phobius"/>
    </source>
</evidence>
<sequence>MTSPELRRTAAAAANKSCATQGRTRAYDCVHHRATNCASSSMGRPTGCATSAAHRRPASKNRAASARSKAGHHRAIARSKRPTIGRDARPARISCASSSAQPSGHLAPIARPARDVRMPIARPAHPNLGSDTTVGEPWRIRIAPPGEAAEEQKMGRETINTIRNNHAMTFIGCLIPSFGAALVVFVTVTGYPGGSAASGGASASGAP</sequence>
<feature type="compositionally biased region" description="Basic residues" evidence="1">
    <location>
        <begin position="69"/>
        <end position="83"/>
    </location>
</feature>
<organism evidence="3 4">
    <name type="scientific">Dorcoceras hygrometricum</name>
    <dbReference type="NCBI Taxonomy" id="472368"/>
    <lineage>
        <taxon>Eukaryota</taxon>
        <taxon>Viridiplantae</taxon>
        <taxon>Streptophyta</taxon>
        <taxon>Embryophyta</taxon>
        <taxon>Tracheophyta</taxon>
        <taxon>Spermatophyta</taxon>
        <taxon>Magnoliopsida</taxon>
        <taxon>eudicotyledons</taxon>
        <taxon>Gunneridae</taxon>
        <taxon>Pentapetalae</taxon>
        <taxon>asterids</taxon>
        <taxon>lamiids</taxon>
        <taxon>Lamiales</taxon>
        <taxon>Gesneriaceae</taxon>
        <taxon>Didymocarpoideae</taxon>
        <taxon>Trichosporeae</taxon>
        <taxon>Loxocarpinae</taxon>
        <taxon>Dorcoceras</taxon>
    </lineage>
</organism>
<keyword evidence="2" id="KW-1133">Transmembrane helix</keyword>
<evidence type="ECO:0000313" key="3">
    <source>
        <dbReference type="EMBL" id="KZV38472.1"/>
    </source>
</evidence>
<feature type="region of interest" description="Disordered" evidence="1">
    <location>
        <begin position="38"/>
        <end position="89"/>
    </location>
</feature>
<accession>A0A2Z7BUY7</accession>
<keyword evidence="2" id="KW-0812">Transmembrane</keyword>
<protein>
    <submittedName>
        <fullName evidence="3">Uncharacterized protein</fullName>
    </submittedName>
</protein>
<evidence type="ECO:0000256" key="1">
    <source>
        <dbReference type="SAM" id="MobiDB-lite"/>
    </source>
</evidence>
<proteinExistence type="predicted"/>
<dbReference type="Proteomes" id="UP000250235">
    <property type="component" value="Unassembled WGS sequence"/>
</dbReference>
<dbReference type="AlphaFoldDB" id="A0A2Z7BUY7"/>
<evidence type="ECO:0000313" key="4">
    <source>
        <dbReference type="Proteomes" id="UP000250235"/>
    </source>
</evidence>
<reference evidence="3 4" key="1">
    <citation type="journal article" date="2015" name="Proc. Natl. Acad. Sci. U.S.A.">
        <title>The resurrection genome of Boea hygrometrica: A blueprint for survival of dehydration.</title>
        <authorList>
            <person name="Xiao L."/>
            <person name="Yang G."/>
            <person name="Zhang L."/>
            <person name="Yang X."/>
            <person name="Zhao S."/>
            <person name="Ji Z."/>
            <person name="Zhou Q."/>
            <person name="Hu M."/>
            <person name="Wang Y."/>
            <person name="Chen M."/>
            <person name="Xu Y."/>
            <person name="Jin H."/>
            <person name="Xiao X."/>
            <person name="Hu G."/>
            <person name="Bao F."/>
            <person name="Hu Y."/>
            <person name="Wan P."/>
            <person name="Li L."/>
            <person name="Deng X."/>
            <person name="Kuang T."/>
            <person name="Xiang C."/>
            <person name="Zhu J.K."/>
            <person name="Oliver M.J."/>
            <person name="He Y."/>
        </authorList>
    </citation>
    <scope>NUCLEOTIDE SEQUENCE [LARGE SCALE GENOMIC DNA]</scope>
    <source>
        <strain evidence="4">cv. XS01</strain>
    </source>
</reference>
<keyword evidence="4" id="KW-1185">Reference proteome</keyword>
<keyword evidence="2" id="KW-0472">Membrane</keyword>
<gene>
    <name evidence="3" type="ORF">F511_34922</name>
</gene>
<feature type="transmembrane region" description="Helical" evidence="2">
    <location>
        <begin position="167"/>
        <end position="188"/>
    </location>
</feature>